<reference evidence="2" key="3">
    <citation type="submission" date="2016-01" db="EMBL/GenBank/DDBJ databases">
        <authorList>
            <person name="Ana R.F.D.C."/>
            <person name="Tarcisio F."/>
            <person name="Maria L.L."/>
            <person name="Monica P."/>
            <person name="Wana L.O.D.C."/>
            <person name="Elisabetta G."/>
            <person name="Jeann R.D.C.B."/>
            <person name="Veronica D.S."/>
            <person name="Karla V.B.L."/>
            <person name="Roberto B."/>
            <person name="Antonella G."/>
            <person name="Anna F."/>
            <person name="Alessandro M."/>
            <person name="Pamela F."/>
            <person name="Francesca D.L."/>
            <person name="Giulia F.S."/>
            <person name="Sara T."/>
            <person name="Fabio R."/>
            <person name="Olivier J."/>
            <person name="Nicola S."/>
            <person name="Enrico T."/>
        </authorList>
    </citation>
    <scope>NUCLEOTIDE SEQUENCE</scope>
    <source>
        <strain evidence="2">FI-07156</strain>
    </source>
</reference>
<dbReference type="Proteomes" id="UP000193801">
    <property type="component" value="Unassembled WGS sequence"/>
</dbReference>
<proteinExistence type="predicted"/>
<keyword evidence="1" id="KW-0732">Signal</keyword>
<evidence type="ECO:0008006" key="6">
    <source>
        <dbReference type="Google" id="ProtNLM"/>
    </source>
</evidence>
<dbReference type="AlphaFoldDB" id="A0A1X2A762"/>
<dbReference type="RefSeq" id="WP_085093696.1">
    <property type="nucleotide sequence ID" value="NZ_LQPK01000006.1"/>
</dbReference>
<comment type="caution">
    <text evidence="3">The sequence shown here is derived from an EMBL/GenBank/DDBJ whole genome shotgun (WGS) entry which is preliminary data.</text>
</comment>
<keyword evidence="5" id="KW-1185">Reference proteome</keyword>
<feature type="chain" id="PRO_5012145864" description="DUF732 domain-containing protein" evidence="1">
    <location>
        <begin position="27"/>
        <end position="78"/>
    </location>
</feature>
<reference evidence="4 5" key="1">
    <citation type="journal article" date="2015" name="Emerg. Microbes Infect.">
        <title>Characterization of 17 strains belonging to the Mycobacterium simiae complex and description of Mycobacterium paraense sp. nov.</title>
        <authorList>
            <person name="Fusco da Costa A.R."/>
            <person name="Fedrizzi T."/>
            <person name="Lopes M.L."/>
            <person name="Pecorari M."/>
            <person name="Oliveira da Costa W.L."/>
            <person name="Giacobazzi E."/>
            <person name="da Costa Bahia J.R."/>
            <person name="De Sanctis V."/>
            <person name="Batista Lima K.V."/>
            <person name="Bertorelli R."/>
            <person name="Grottola A."/>
            <person name="Fabio A."/>
            <person name="Mariottini A."/>
            <person name="Ferretti P."/>
            <person name="Di Leva F."/>
            <person name="Fregni Serpini G."/>
            <person name="Tagliazucchi S."/>
            <person name="Rumpianesi F."/>
            <person name="Jousson O."/>
            <person name="Segata N."/>
            <person name="Tortoli E."/>
        </authorList>
    </citation>
    <scope>NUCLEOTIDE SEQUENCE [LARGE SCALE GENOMIC DNA]</scope>
    <source>
        <strain evidence="2 5">FI-07156</strain>
        <strain evidence="3 4">IEC33</strain>
    </source>
</reference>
<evidence type="ECO:0000313" key="3">
    <source>
        <dbReference type="EMBL" id="ORW43066.1"/>
    </source>
</evidence>
<protein>
    <recommendedName>
        <fullName evidence="6">DUF732 domain-containing protein</fullName>
    </recommendedName>
</protein>
<sequence>MKRRILALGLLAGGVTLASGAGIAHADPDPFTPPAPGLIDQMLTETPDLFVDPRDEGGPSSNSGRVGMYCENLFVRCR</sequence>
<organism evidence="3 4">
    <name type="scientific">Mycobacterium paraense</name>
    <dbReference type="NCBI Taxonomy" id="767916"/>
    <lineage>
        <taxon>Bacteria</taxon>
        <taxon>Bacillati</taxon>
        <taxon>Actinomycetota</taxon>
        <taxon>Actinomycetes</taxon>
        <taxon>Mycobacteriales</taxon>
        <taxon>Mycobacteriaceae</taxon>
        <taxon>Mycobacterium</taxon>
        <taxon>Mycobacterium simiae complex</taxon>
    </lineage>
</organism>
<dbReference type="Proteomes" id="UP000193285">
    <property type="component" value="Unassembled WGS sequence"/>
</dbReference>
<dbReference type="EMBL" id="LQPN01000059">
    <property type="protein sequence ID" value="ORW43066.1"/>
    <property type="molecule type" value="Genomic_DNA"/>
</dbReference>
<evidence type="ECO:0000313" key="4">
    <source>
        <dbReference type="Proteomes" id="UP000193285"/>
    </source>
</evidence>
<name>A0A1X2A762_9MYCO</name>
<dbReference type="OrthoDB" id="4752991at2"/>
<dbReference type="EMBL" id="LQPK01000006">
    <property type="protein sequence ID" value="ORW32796.1"/>
    <property type="molecule type" value="Genomic_DNA"/>
</dbReference>
<accession>A0A1X2A762</accession>
<evidence type="ECO:0000313" key="5">
    <source>
        <dbReference type="Proteomes" id="UP000193801"/>
    </source>
</evidence>
<gene>
    <name evidence="3" type="ORF">AWB90_18075</name>
    <name evidence="2" type="ORF">AWB91_09950</name>
</gene>
<feature type="signal peptide" evidence="1">
    <location>
        <begin position="1"/>
        <end position="26"/>
    </location>
</feature>
<evidence type="ECO:0000256" key="1">
    <source>
        <dbReference type="SAM" id="SignalP"/>
    </source>
</evidence>
<evidence type="ECO:0000313" key="2">
    <source>
        <dbReference type="EMBL" id="ORW32796.1"/>
    </source>
</evidence>
<reference evidence="3" key="2">
    <citation type="submission" date="2016-01" db="EMBL/GenBank/DDBJ databases">
        <authorList>
            <person name="Oliw E.H."/>
        </authorList>
    </citation>
    <scope>NUCLEOTIDE SEQUENCE</scope>
    <source>
        <strain evidence="3">IEC33</strain>
    </source>
</reference>